<dbReference type="PRINTS" id="PR00344">
    <property type="entry name" value="BCTRLSENSOR"/>
</dbReference>
<dbReference type="Gene3D" id="3.40.50.2300">
    <property type="match status" value="1"/>
</dbReference>
<dbReference type="PANTHER" id="PTHR45339:SF5">
    <property type="entry name" value="HISTIDINE KINASE"/>
    <property type="match status" value="1"/>
</dbReference>
<keyword evidence="12" id="KW-0472">Membrane</keyword>
<sequence length="912" mass="100149">MTVPNTSHRGLIGLDQAQFDVVFPHHLAVDAELRILRAGPALGALCPDLAEGLPWARIFAPACPDDPPLAFERPVAAAPMRWRHLQTGLEFEGRVLPTQEPAGLILLWSPAEPDSRVAAAVEQRSESRQARQSLRRRDEYLAATEARLRDKEAEARRLAWVAGLTDNAVVLTDAQGRVEWVNEGFTRITGYTLADMLGKTPGAVLQGPGTDPETVEYMRGCLRQERGFQAELLNYRKDGGEYFIHIAVHPIPDSGGRVAQFMAIQSDITGRKRYEQLLARQSTRLSSLLKTASDGIHLLDAEGRLHEASDSFIRMLGYTREQAANLRVADWDAHFTPHELRALLPELIAGGGRVFETRHRRRDGTVFDVEISTIGLELEGQPFLFASSRDITERKRHERELVEAKREAESASQAKSAFLATMSHEIRTPMNAILGTLDLMRESPLDTEQALWVKTAHQSALALLAVIEDVLDFSKIEAGKLVLRDLGFDLRALLDEVVRLFQDRALANRLDLSLQVAPEIPRYVRGDPFRLRQILVNLLGNAVKFTDQGRIDLAVALAGYEKEAVRLRFQVEDTGIGIAPELQKRLFQEFVQVDCGPARRHPGTGLGLAICKRLAGLMAGEIGVDSAPGRGSVFWFTARLGISGSEPSAEDALPPAAAQTDRRLLIAEDGETNRLIMTALLGKAGYIVATAQDGREAYQTLCERDYDLILMDVQMPVMDGLESARAIRAMPGPKSRIPIIALTADASAESREACLAAGMNDFISKPARRDRLLATLARWLRPTVPAPAAIQATLPPLLDRDILELLVRNTDADTMKMAVDAFFAGMAVHAERIELGRRRGALDVLEREAHTLKSGARLIGAVRLAEALAALEIACKRDIAESAPVLAQDCLSLIAATHERYVDEGIIPPAGA</sequence>
<dbReference type="Gene3D" id="1.10.287.130">
    <property type="match status" value="1"/>
</dbReference>
<dbReference type="InterPro" id="IPR003594">
    <property type="entry name" value="HATPase_dom"/>
</dbReference>
<evidence type="ECO:0000256" key="7">
    <source>
        <dbReference type="ARBA" id="ARBA00022741"/>
    </source>
</evidence>
<feature type="modified residue" description="4-aspartylphosphate" evidence="13">
    <location>
        <position position="712"/>
    </location>
</feature>
<feature type="domain" description="PAC" evidence="17">
    <location>
        <begin position="353"/>
        <end position="403"/>
    </location>
</feature>
<dbReference type="InterPro" id="IPR005467">
    <property type="entry name" value="His_kinase_dom"/>
</dbReference>
<dbReference type="InterPro" id="IPR001789">
    <property type="entry name" value="Sig_transdc_resp-reg_receiver"/>
</dbReference>
<dbReference type="CDD" id="cd17546">
    <property type="entry name" value="REC_hyHK_CKI1_RcsC-like"/>
    <property type="match status" value="1"/>
</dbReference>
<dbReference type="SMART" id="SM00448">
    <property type="entry name" value="REC"/>
    <property type="match status" value="1"/>
</dbReference>
<dbReference type="PANTHER" id="PTHR45339">
    <property type="entry name" value="HYBRID SIGNAL TRANSDUCTION HISTIDINE KINASE J"/>
    <property type="match status" value="1"/>
</dbReference>
<dbReference type="SMART" id="SM00388">
    <property type="entry name" value="HisKA"/>
    <property type="match status" value="1"/>
</dbReference>
<dbReference type="InterPro" id="IPR000014">
    <property type="entry name" value="PAS"/>
</dbReference>
<evidence type="ECO:0000256" key="2">
    <source>
        <dbReference type="ARBA" id="ARBA00004370"/>
    </source>
</evidence>
<keyword evidence="11" id="KW-0902">Two-component regulatory system</keyword>
<dbReference type="Gene3D" id="3.30.450.260">
    <property type="entry name" value="Haem NO binding associated domain"/>
    <property type="match status" value="1"/>
</dbReference>
<dbReference type="Pfam" id="PF13426">
    <property type="entry name" value="PAS_9"/>
    <property type="match status" value="2"/>
</dbReference>
<evidence type="ECO:0000259" key="15">
    <source>
        <dbReference type="PROSITE" id="PS50110"/>
    </source>
</evidence>
<feature type="domain" description="PAS" evidence="16">
    <location>
        <begin position="281"/>
        <end position="322"/>
    </location>
</feature>
<dbReference type="InterPro" id="IPR008207">
    <property type="entry name" value="Sig_transdc_His_kin_Hpt_dom"/>
</dbReference>
<evidence type="ECO:0000256" key="12">
    <source>
        <dbReference type="ARBA" id="ARBA00023136"/>
    </source>
</evidence>
<keyword evidence="19" id="KW-1185">Reference proteome</keyword>
<comment type="subcellular location">
    <subcellularLocation>
        <location evidence="2">Membrane</location>
    </subcellularLocation>
</comment>
<evidence type="ECO:0000256" key="3">
    <source>
        <dbReference type="ARBA" id="ARBA00012438"/>
    </source>
</evidence>
<dbReference type="SMART" id="SM00086">
    <property type="entry name" value="PAC"/>
    <property type="match status" value="2"/>
</dbReference>
<dbReference type="PROSITE" id="PS50112">
    <property type="entry name" value="PAS"/>
    <property type="match status" value="2"/>
</dbReference>
<evidence type="ECO:0000256" key="5">
    <source>
        <dbReference type="ARBA" id="ARBA00022679"/>
    </source>
</evidence>
<dbReference type="SUPFAM" id="SSF55785">
    <property type="entry name" value="PYP-like sensor domain (PAS domain)"/>
    <property type="match status" value="2"/>
</dbReference>
<proteinExistence type="predicted"/>
<dbReference type="FunFam" id="1.10.287.130:FF:000004">
    <property type="entry name" value="Ethylene receptor 1"/>
    <property type="match status" value="1"/>
</dbReference>
<evidence type="ECO:0000259" key="14">
    <source>
        <dbReference type="PROSITE" id="PS50109"/>
    </source>
</evidence>
<name>A0A1Y6D4D7_9GAMM</name>
<dbReference type="InterPro" id="IPR000700">
    <property type="entry name" value="PAS-assoc_C"/>
</dbReference>
<evidence type="ECO:0000256" key="13">
    <source>
        <dbReference type="PROSITE-ProRule" id="PRU00169"/>
    </source>
</evidence>
<evidence type="ECO:0000259" key="16">
    <source>
        <dbReference type="PROSITE" id="PS50112"/>
    </source>
</evidence>
<keyword evidence="10" id="KW-1133">Transmembrane helix</keyword>
<evidence type="ECO:0000313" key="19">
    <source>
        <dbReference type="Proteomes" id="UP000192923"/>
    </source>
</evidence>
<dbReference type="InterPro" id="IPR036097">
    <property type="entry name" value="HisK_dim/P_sf"/>
</dbReference>
<dbReference type="Gene3D" id="3.30.450.20">
    <property type="entry name" value="PAS domain"/>
    <property type="match status" value="2"/>
</dbReference>
<dbReference type="InterPro" id="IPR036641">
    <property type="entry name" value="HPT_dom_sf"/>
</dbReference>
<dbReference type="Proteomes" id="UP000192923">
    <property type="component" value="Unassembled WGS sequence"/>
</dbReference>
<dbReference type="EC" id="2.7.13.3" evidence="3"/>
<dbReference type="SUPFAM" id="SSF47226">
    <property type="entry name" value="Histidine-containing phosphotransfer domain, HPT domain"/>
    <property type="match status" value="1"/>
</dbReference>
<dbReference type="InterPro" id="IPR001610">
    <property type="entry name" value="PAC"/>
</dbReference>
<dbReference type="Pfam" id="PF02518">
    <property type="entry name" value="HATPase_c"/>
    <property type="match status" value="1"/>
</dbReference>
<dbReference type="SUPFAM" id="SSF52172">
    <property type="entry name" value="CheY-like"/>
    <property type="match status" value="1"/>
</dbReference>
<evidence type="ECO:0000256" key="10">
    <source>
        <dbReference type="ARBA" id="ARBA00022989"/>
    </source>
</evidence>
<keyword evidence="7" id="KW-0547">Nucleotide-binding</keyword>
<dbReference type="Gene3D" id="1.20.120.160">
    <property type="entry name" value="HPT domain"/>
    <property type="match status" value="1"/>
</dbReference>
<feature type="domain" description="PAC" evidence="17">
    <location>
        <begin position="226"/>
        <end position="280"/>
    </location>
</feature>
<dbReference type="CDD" id="cd00082">
    <property type="entry name" value="HisKA"/>
    <property type="match status" value="1"/>
</dbReference>
<organism evidence="18 19">
    <name type="scientific">Methylomagnum ishizawai</name>
    <dbReference type="NCBI Taxonomy" id="1760988"/>
    <lineage>
        <taxon>Bacteria</taxon>
        <taxon>Pseudomonadati</taxon>
        <taxon>Pseudomonadota</taxon>
        <taxon>Gammaproteobacteria</taxon>
        <taxon>Methylococcales</taxon>
        <taxon>Methylococcaceae</taxon>
        <taxon>Methylomagnum</taxon>
    </lineage>
</organism>
<dbReference type="InterPro" id="IPR042463">
    <property type="entry name" value="HNOB_dom_associated_sf"/>
</dbReference>
<dbReference type="Pfam" id="PF01627">
    <property type="entry name" value="Hpt"/>
    <property type="match status" value="1"/>
</dbReference>
<feature type="domain" description="PAS" evidence="16">
    <location>
        <begin position="154"/>
        <end position="225"/>
    </location>
</feature>
<evidence type="ECO:0000256" key="6">
    <source>
        <dbReference type="ARBA" id="ARBA00022692"/>
    </source>
</evidence>
<dbReference type="PROSITE" id="PS50109">
    <property type="entry name" value="HIS_KIN"/>
    <property type="match status" value="1"/>
</dbReference>
<dbReference type="SMART" id="SM00387">
    <property type="entry name" value="HATPase_c"/>
    <property type="match status" value="1"/>
</dbReference>
<dbReference type="InterPro" id="IPR035965">
    <property type="entry name" value="PAS-like_dom_sf"/>
</dbReference>
<dbReference type="InterPro" id="IPR036890">
    <property type="entry name" value="HATPase_C_sf"/>
</dbReference>
<gene>
    <name evidence="18" type="ORF">SAMN02949497_0490</name>
</gene>
<protein>
    <recommendedName>
        <fullName evidence="3">histidine kinase</fullName>
        <ecNumber evidence="3">2.7.13.3</ecNumber>
    </recommendedName>
</protein>
<evidence type="ECO:0000256" key="4">
    <source>
        <dbReference type="ARBA" id="ARBA00022553"/>
    </source>
</evidence>
<evidence type="ECO:0000256" key="8">
    <source>
        <dbReference type="ARBA" id="ARBA00022777"/>
    </source>
</evidence>
<dbReference type="PROSITE" id="PS50110">
    <property type="entry name" value="RESPONSE_REGULATORY"/>
    <property type="match status" value="1"/>
</dbReference>
<dbReference type="RefSeq" id="WP_085216493.1">
    <property type="nucleotide sequence ID" value="NZ_FXAM01000002.1"/>
</dbReference>
<dbReference type="SMART" id="SM00091">
    <property type="entry name" value="PAS"/>
    <property type="match status" value="2"/>
</dbReference>
<feature type="domain" description="Histidine kinase" evidence="14">
    <location>
        <begin position="421"/>
        <end position="642"/>
    </location>
</feature>
<keyword evidence="4 13" id="KW-0597">Phosphoprotein</keyword>
<evidence type="ECO:0000259" key="17">
    <source>
        <dbReference type="PROSITE" id="PS50113"/>
    </source>
</evidence>
<dbReference type="InterPro" id="IPR011006">
    <property type="entry name" value="CheY-like_superfamily"/>
</dbReference>
<dbReference type="GO" id="GO:0005524">
    <property type="term" value="F:ATP binding"/>
    <property type="evidence" value="ECO:0007669"/>
    <property type="project" value="UniProtKB-KW"/>
</dbReference>
<dbReference type="SUPFAM" id="SSF55874">
    <property type="entry name" value="ATPase domain of HSP90 chaperone/DNA topoisomerase II/histidine kinase"/>
    <property type="match status" value="1"/>
</dbReference>
<dbReference type="SUPFAM" id="SSF47384">
    <property type="entry name" value="Homodimeric domain of signal transducing histidine kinase"/>
    <property type="match status" value="1"/>
</dbReference>
<keyword evidence="5" id="KW-0808">Transferase</keyword>
<dbReference type="PROSITE" id="PS50113">
    <property type="entry name" value="PAC"/>
    <property type="match status" value="2"/>
</dbReference>
<dbReference type="FunFam" id="3.30.565.10:FF:000010">
    <property type="entry name" value="Sensor histidine kinase RcsC"/>
    <property type="match status" value="1"/>
</dbReference>
<feature type="domain" description="Response regulatory" evidence="15">
    <location>
        <begin position="663"/>
        <end position="780"/>
    </location>
</feature>
<dbReference type="EMBL" id="FXAM01000002">
    <property type="protein sequence ID" value="SMF97461.1"/>
    <property type="molecule type" value="Genomic_DNA"/>
</dbReference>
<dbReference type="Gene3D" id="3.30.565.10">
    <property type="entry name" value="Histidine kinase-like ATPase, C-terminal domain"/>
    <property type="match status" value="1"/>
</dbReference>
<accession>A0A1Y6D4D7</accession>
<dbReference type="InterPro" id="IPR004358">
    <property type="entry name" value="Sig_transdc_His_kin-like_C"/>
</dbReference>
<comment type="catalytic activity">
    <reaction evidence="1">
        <text>ATP + protein L-histidine = ADP + protein N-phospho-L-histidine.</text>
        <dbReference type="EC" id="2.7.13.3"/>
    </reaction>
</comment>
<keyword evidence="8" id="KW-0418">Kinase</keyword>
<dbReference type="GO" id="GO:0000155">
    <property type="term" value="F:phosphorelay sensor kinase activity"/>
    <property type="evidence" value="ECO:0007669"/>
    <property type="project" value="InterPro"/>
</dbReference>
<dbReference type="STRING" id="1760988.SAMN02949497_0490"/>
<reference evidence="18 19" key="1">
    <citation type="submission" date="2016-12" db="EMBL/GenBank/DDBJ databases">
        <authorList>
            <person name="Song W.-J."/>
            <person name="Kurnit D.M."/>
        </authorList>
    </citation>
    <scope>NUCLEOTIDE SEQUENCE [LARGE SCALE GENOMIC DNA]</scope>
    <source>
        <strain evidence="18 19">175</strain>
    </source>
</reference>
<dbReference type="OrthoDB" id="9810730at2"/>
<dbReference type="Pfam" id="PF00072">
    <property type="entry name" value="Response_reg"/>
    <property type="match status" value="1"/>
</dbReference>
<evidence type="ECO:0000256" key="1">
    <source>
        <dbReference type="ARBA" id="ARBA00000085"/>
    </source>
</evidence>
<evidence type="ECO:0000256" key="9">
    <source>
        <dbReference type="ARBA" id="ARBA00022840"/>
    </source>
</evidence>
<evidence type="ECO:0000313" key="18">
    <source>
        <dbReference type="EMBL" id="SMF97461.1"/>
    </source>
</evidence>
<evidence type="ECO:0000256" key="11">
    <source>
        <dbReference type="ARBA" id="ARBA00023012"/>
    </source>
</evidence>
<dbReference type="GO" id="GO:0005886">
    <property type="term" value="C:plasma membrane"/>
    <property type="evidence" value="ECO:0007669"/>
    <property type="project" value="UniProtKB-SubCell"/>
</dbReference>
<dbReference type="NCBIfam" id="TIGR00229">
    <property type="entry name" value="sensory_box"/>
    <property type="match status" value="2"/>
</dbReference>
<keyword evidence="9" id="KW-0067">ATP-binding</keyword>
<keyword evidence="6" id="KW-0812">Transmembrane</keyword>
<dbReference type="Pfam" id="PF00512">
    <property type="entry name" value="HisKA"/>
    <property type="match status" value="1"/>
</dbReference>
<dbReference type="InterPro" id="IPR003661">
    <property type="entry name" value="HisK_dim/P_dom"/>
</dbReference>
<dbReference type="AlphaFoldDB" id="A0A1Y6D4D7"/>
<dbReference type="CDD" id="cd16922">
    <property type="entry name" value="HATPase_EvgS-ArcB-TorS-like"/>
    <property type="match status" value="1"/>
</dbReference>
<dbReference type="CDD" id="cd00130">
    <property type="entry name" value="PAS"/>
    <property type="match status" value="2"/>
</dbReference>